<comment type="subcellular location">
    <subcellularLocation>
        <location evidence="8">Cell membrane</location>
        <topology evidence="8">Multi-pass membrane protein</topology>
    </subcellularLocation>
    <subcellularLocation>
        <location evidence="1">Endomembrane system</location>
        <topology evidence="1">Multi-pass membrane protein</topology>
    </subcellularLocation>
</comment>
<comment type="similarity">
    <text evidence="8">Belongs to the NqrDE/RnfAE family.</text>
</comment>
<gene>
    <name evidence="8" type="primary">rnfE</name>
    <name evidence="9" type="ORF">FYJ52_04410</name>
</gene>
<dbReference type="GO" id="GO:0012505">
    <property type="term" value="C:endomembrane system"/>
    <property type="evidence" value="ECO:0007669"/>
    <property type="project" value="UniProtKB-SubCell"/>
</dbReference>
<evidence type="ECO:0000256" key="7">
    <source>
        <dbReference type="ARBA" id="ARBA00023136"/>
    </source>
</evidence>
<dbReference type="InterPro" id="IPR003667">
    <property type="entry name" value="NqrDE/RnfAE"/>
</dbReference>
<organism evidence="9 10">
    <name type="scientific">Pseudoramibacter porci</name>
    <dbReference type="NCBI Taxonomy" id="2606631"/>
    <lineage>
        <taxon>Bacteria</taxon>
        <taxon>Bacillati</taxon>
        <taxon>Bacillota</taxon>
        <taxon>Clostridia</taxon>
        <taxon>Eubacteriales</taxon>
        <taxon>Eubacteriaceae</taxon>
        <taxon>Pseudoramibacter</taxon>
    </lineage>
</organism>
<accession>A0A7X2NFJ2</accession>
<protein>
    <recommendedName>
        <fullName evidence="8">Ion-translocating oxidoreductase complex subunit E</fullName>
        <ecNumber evidence="8">7.-.-.-</ecNumber>
    </recommendedName>
    <alternativeName>
        <fullName evidence="8">Rnf electron transport complex subunit E</fullName>
    </alternativeName>
</protein>
<dbReference type="RefSeq" id="WP_154576056.1">
    <property type="nucleotide sequence ID" value="NZ_VUMO01000004.1"/>
</dbReference>
<dbReference type="NCBIfam" id="TIGR01948">
    <property type="entry name" value="rnfE"/>
    <property type="match status" value="1"/>
</dbReference>
<name>A0A7X2NFJ2_9FIRM</name>
<dbReference type="GO" id="GO:0005886">
    <property type="term" value="C:plasma membrane"/>
    <property type="evidence" value="ECO:0007669"/>
    <property type="project" value="UniProtKB-SubCell"/>
</dbReference>
<evidence type="ECO:0000256" key="2">
    <source>
        <dbReference type="ARBA" id="ARBA00022448"/>
    </source>
</evidence>
<evidence type="ECO:0000256" key="1">
    <source>
        <dbReference type="ARBA" id="ARBA00004127"/>
    </source>
</evidence>
<keyword evidence="10" id="KW-1185">Reference proteome</keyword>
<dbReference type="NCBIfam" id="NF009070">
    <property type="entry name" value="PRK12405.1"/>
    <property type="match status" value="1"/>
</dbReference>
<keyword evidence="5 8" id="KW-0249">Electron transport</keyword>
<dbReference type="EC" id="7.-.-.-" evidence="8"/>
<dbReference type="PANTHER" id="PTHR30586">
    <property type="entry name" value="ELECTRON TRANSPORT COMPLEX PROTEIN RNFE"/>
    <property type="match status" value="1"/>
</dbReference>
<reference evidence="9 10" key="1">
    <citation type="submission" date="2019-08" db="EMBL/GenBank/DDBJ databases">
        <title>In-depth cultivation of the pig gut microbiome towards novel bacterial diversity and tailored functional studies.</title>
        <authorList>
            <person name="Wylensek D."/>
            <person name="Hitch T.C.A."/>
            <person name="Clavel T."/>
        </authorList>
    </citation>
    <scope>NUCLEOTIDE SEQUENCE [LARGE SCALE GENOMIC DNA]</scope>
    <source>
        <strain evidence="9 10">RF-744-FAT-4</strain>
    </source>
</reference>
<dbReference type="HAMAP" id="MF_00478">
    <property type="entry name" value="RsxE_RnfE"/>
    <property type="match status" value="1"/>
</dbReference>
<feature type="transmembrane region" description="Helical" evidence="8">
    <location>
        <begin position="38"/>
        <end position="58"/>
    </location>
</feature>
<evidence type="ECO:0000256" key="4">
    <source>
        <dbReference type="ARBA" id="ARBA00022967"/>
    </source>
</evidence>
<dbReference type="EMBL" id="VUMO01000004">
    <property type="protein sequence ID" value="MSS19647.1"/>
    <property type="molecule type" value="Genomic_DNA"/>
</dbReference>
<keyword evidence="2 8" id="KW-0813">Transport</keyword>
<dbReference type="Proteomes" id="UP000461754">
    <property type="component" value="Unassembled WGS sequence"/>
</dbReference>
<comment type="caution">
    <text evidence="9">The sequence shown here is derived from an EMBL/GenBank/DDBJ whole genome shotgun (WGS) entry which is preliminary data.</text>
</comment>
<feature type="transmembrane region" description="Helical" evidence="8">
    <location>
        <begin position="70"/>
        <end position="90"/>
    </location>
</feature>
<comment type="function">
    <text evidence="8">Part of a membrane-bound complex that couples electron transfer with translocation of ions across the membrane.</text>
</comment>
<keyword evidence="3 8" id="KW-0812">Transmembrane</keyword>
<dbReference type="Pfam" id="PF02508">
    <property type="entry name" value="Rnf-Nqr"/>
    <property type="match status" value="1"/>
</dbReference>
<dbReference type="AlphaFoldDB" id="A0A7X2NFJ2"/>
<keyword evidence="7 8" id="KW-0472">Membrane</keyword>
<evidence type="ECO:0000256" key="6">
    <source>
        <dbReference type="ARBA" id="ARBA00022989"/>
    </source>
</evidence>
<feature type="transmembrane region" description="Helical" evidence="8">
    <location>
        <begin position="166"/>
        <end position="189"/>
    </location>
</feature>
<feature type="transmembrane region" description="Helical" evidence="8">
    <location>
        <begin position="96"/>
        <end position="114"/>
    </location>
</feature>
<dbReference type="PANTHER" id="PTHR30586:SF0">
    <property type="entry name" value="ION-TRANSLOCATING OXIDOREDUCTASE COMPLEX SUBUNIT E"/>
    <property type="match status" value="1"/>
</dbReference>
<evidence type="ECO:0000256" key="5">
    <source>
        <dbReference type="ARBA" id="ARBA00022982"/>
    </source>
</evidence>
<evidence type="ECO:0000256" key="8">
    <source>
        <dbReference type="HAMAP-Rule" id="MF_00478"/>
    </source>
</evidence>
<dbReference type="GO" id="GO:0022900">
    <property type="term" value="P:electron transport chain"/>
    <property type="evidence" value="ECO:0007669"/>
    <property type="project" value="UniProtKB-UniRule"/>
</dbReference>
<keyword evidence="4 8" id="KW-1278">Translocase</keyword>
<evidence type="ECO:0000313" key="9">
    <source>
        <dbReference type="EMBL" id="MSS19647.1"/>
    </source>
</evidence>
<keyword evidence="6 8" id="KW-1133">Transmembrane helix</keyword>
<keyword evidence="8" id="KW-1003">Cell membrane</keyword>
<dbReference type="InterPro" id="IPR010968">
    <property type="entry name" value="RnfE"/>
</dbReference>
<sequence>MKKIKYFTNGILDENPVFRLVLGTCPTLAITTAAMNGIAMGAATTFVLICSNLVISLLRKVIPDNVRIPAFVVIIASFVTIVDMVMHAFTPAMYKTLGIFIPLIVVNCIIMGRAEGFAYSHGPIDSILDGAGMGLGFTLADTFIASVRELIGAGSIFGIHVMPAGYQPALIFILAPGAFLTYGILMAILNQVGISRKRAKAKAAEEEKLTASSEVVAE</sequence>
<comment type="subunit">
    <text evidence="8">The complex is composed of six subunits: RnfA, RnfB, RnfC, RnfD, RnfE and RnfG.</text>
</comment>
<proteinExistence type="inferred from homology"/>
<evidence type="ECO:0000313" key="10">
    <source>
        <dbReference type="Proteomes" id="UP000461754"/>
    </source>
</evidence>
<dbReference type="PIRSF" id="PIRSF006102">
    <property type="entry name" value="NQR_DE"/>
    <property type="match status" value="1"/>
</dbReference>
<evidence type="ECO:0000256" key="3">
    <source>
        <dbReference type="ARBA" id="ARBA00022692"/>
    </source>
</evidence>
<comment type="caution">
    <text evidence="8">Lacks conserved residue(s) required for the propagation of feature annotation.</text>
</comment>